<proteinExistence type="predicted"/>
<organism evidence="8 9">
    <name type="scientific">Zinderia insecticola (strain CARI)</name>
    <dbReference type="NCBI Taxonomy" id="871271"/>
    <lineage>
        <taxon>Bacteria</taxon>
        <taxon>Pseudomonadati</taxon>
        <taxon>Pseudomonadota</taxon>
        <taxon>Betaproteobacteria</taxon>
        <taxon>Burkholderiales</taxon>
        <taxon>Oxalobacteraceae</taxon>
        <taxon>Candidatus Zinderia</taxon>
    </lineage>
</organism>
<dbReference type="HOGENOM" id="CLU_2588996_0_0_4"/>
<keyword evidence="9" id="KW-1185">Reference proteome</keyword>
<comment type="function">
    <text evidence="1">Binds directly to 16S ribosomal RNA.</text>
</comment>
<evidence type="ECO:0000313" key="9">
    <source>
        <dbReference type="Proteomes" id="UP000001303"/>
    </source>
</evidence>
<dbReference type="Proteomes" id="UP000001303">
    <property type="component" value="Chromosome"/>
</dbReference>
<dbReference type="GO" id="GO:0019843">
    <property type="term" value="F:rRNA binding"/>
    <property type="evidence" value="ECO:0007669"/>
    <property type="project" value="UniProtKB-KW"/>
</dbReference>
<accession>E4PYU5</accession>
<keyword evidence="4 8" id="KW-0689">Ribosomal protein</keyword>
<dbReference type="KEGG" id="zin:ZICARI_235"/>
<dbReference type="InterPro" id="IPR036510">
    <property type="entry name" value="Ribosomal_bS20_sf"/>
</dbReference>
<dbReference type="InterPro" id="IPR002583">
    <property type="entry name" value="Ribosomal_bS20"/>
</dbReference>
<keyword evidence="3" id="KW-0694">RNA-binding</keyword>
<evidence type="ECO:0000256" key="4">
    <source>
        <dbReference type="ARBA" id="ARBA00022980"/>
    </source>
</evidence>
<sequence>MKKNNNRKIINSIRKSKFKNAIKNIYNIINSNKDIEKKKIFQNLSIIDKFWNKKIIKKNKIIRIKKKIFKKLKIENIHIF</sequence>
<dbReference type="STRING" id="871271.ZICARI_235"/>
<name>E4PYU5_ZINIC</name>
<dbReference type="SUPFAM" id="SSF46992">
    <property type="entry name" value="Ribosomal protein S20"/>
    <property type="match status" value="1"/>
</dbReference>
<dbReference type="GO" id="GO:0005840">
    <property type="term" value="C:ribosome"/>
    <property type="evidence" value="ECO:0007669"/>
    <property type="project" value="UniProtKB-KW"/>
</dbReference>
<dbReference type="GO" id="GO:1990904">
    <property type="term" value="C:ribonucleoprotein complex"/>
    <property type="evidence" value="ECO:0007669"/>
    <property type="project" value="UniProtKB-KW"/>
</dbReference>
<dbReference type="EMBL" id="CP002161">
    <property type="protein sequence ID" value="ADQ42078.1"/>
    <property type="molecule type" value="Genomic_DNA"/>
</dbReference>
<dbReference type="GO" id="GO:0003735">
    <property type="term" value="F:structural constituent of ribosome"/>
    <property type="evidence" value="ECO:0007669"/>
    <property type="project" value="InterPro"/>
</dbReference>
<evidence type="ECO:0000256" key="7">
    <source>
        <dbReference type="ARBA" id="ARBA00035343"/>
    </source>
</evidence>
<gene>
    <name evidence="8" type="primary">rpsT</name>
    <name evidence="8" type="ordered locus">ZICARI_235</name>
</gene>
<evidence type="ECO:0000256" key="3">
    <source>
        <dbReference type="ARBA" id="ARBA00022884"/>
    </source>
</evidence>
<dbReference type="GO" id="GO:0006412">
    <property type="term" value="P:translation"/>
    <property type="evidence" value="ECO:0007669"/>
    <property type="project" value="InterPro"/>
</dbReference>
<protein>
    <recommendedName>
        <fullName evidence="6">Small ribosomal subunit protein bS20</fullName>
    </recommendedName>
    <alternativeName>
        <fullName evidence="7">30S ribosomal protein S20</fullName>
    </alternativeName>
</protein>
<evidence type="ECO:0000256" key="5">
    <source>
        <dbReference type="ARBA" id="ARBA00023274"/>
    </source>
</evidence>
<dbReference type="Pfam" id="PF01649">
    <property type="entry name" value="Ribosomal_S20p"/>
    <property type="match status" value="1"/>
</dbReference>
<evidence type="ECO:0000256" key="6">
    <source>
        <dbReference type="ARBA" id="ARBA00035136"/>
    </source>
</evidence>
<dbReference type="Gene3D" id="1.20.58.110">
    <property type="entry name" value="Ribosomal protein S20"/>
    <property type="match status" value="1"/>
</dbReference>
<evidence type="ECO:0000256" key="2">
    <source>
        <dbReference type="ARBA" id="ARBA00022730"/>
    </source>
</evidence>
<dbReference type="AlphaFoldDB" id="E4PYU5"/>
<evidence type="ECO:0000256" key="1">
    <source>
        <dbReference type="ARBA" id="ARBA00003134"/>
    </source>
</evidence>
<reference evidence="8 9" key="1">
    <citation type="journal article" date="2010" name="Genome Biol. Evol.">
        <title>Functional convergence in reduced genomes of bacterial symbionts spanning 200 My of evolution.</title>
        <authorList>
            <person name="McCutcheon J.P."/>
            <person name="Moran N.A."/>
        </authorList>
    </citation>
    <scope>NUCLEOTIDE SEQUENCE [LARGE SCALE GENOMIC DNA]</scope>
    <source>
        <strain evidence="8 9">CARI</strain>
    </source>
</reference>
<keyword evidence="5" id="KW-0687">Ribonucleoprotein</keyword>
<keyword evidence="2" id="KW-0699">rRNA-binding</keyword>
<evidence type="ECO:0000313" key="8">
    <source>
        <dbReference type="EMBL" id="ADQ42078.1"/>
    </source>
</evidence>